<dbReference type="GO" id="GO:0005634">
    <property type="term" value="C:nucleus"/>
    <property type="evidence" value="ECO:0007669"/>
    <property type="project" value="UniProtKB-SubCell"/>
</dbReference>
<keyword evidence="6" id="KW-0175">Coiled coil</keyword>
<sequence>MALDLSVARRQLSEALGDYSQTFANEDSDGEPLASRISKEDFDAQAKKCLGNDNLHFHNEFLLAILAKCQALGSSPELSEDSEIGLCSYDMMLPDSATVYGRLFLGAWDAGLDSVADETVNLMLHATEYLVKDILTVCCSMRSTFRLRDGHFRYSMGGTYPRMHLRNSTSPWPPGAESYLSKFPLRKMASTLRNLSGKQGRLVDKCEREFFELKQHAEKYFQDLESVEEICQRAKQDVERIQLKAQAKKEIAKRDAVFQANFHSAVQEMTDKLKRMEIREEASPQYEKMPESARNAERSTLTGRVFRCVKISCALVFDAVAASLGCINGTASSSNNSGRTLEQAEAEAAVTVASSDSAGTAKPPISLMDLRDALQVHRRVIPSHTVYSANIERTLANMCHPGHDELEQNQLHKLEARRRYERLRQQRSLRL</sequence>
<keyword evidence="8" id="KW-1185">Reference proteome</keyword>
<feature type="coiled-coil region" evidence="6">
    <location>
        <begin position="217"/>
        <end position="251"/>
    </location>
</feature>
<protein>
    <submittedName>
        <fullName evidence="7">Transcriptional adapter 1</fullName>
    </submittedName>
</protein>
<dbReference type="GO" id="GO:0000124">
    <property type="term" value="C:SAGA complex"/>
    <property type="evidence" value="ECO:0007669"/>
    <property type="project" value="UniProtKB-ARBA"/>
</dbReference>
<evidence type="ECO:0000313" key="8">
    <source>
        <dbReference type="Proteomes" id="UP000225706"/>
    </source>
</evidence>
<comment type="caution">
    <text evidence="7">The sequence shown here is derived from an EMBL/GenBank/DDBJ whole genome shotgun (WGS) entry which is preliminary data.</text>
</comment>
<keyword evidence="3" id="KW-0805">Transcription regulation</keyword>
<dbReference type="PANTHER" id="PTHR21277:SF5">
    <property type="entry name" value="TRANSCRIPTIONAL ADAPTER 1"/>
    <property type="match status" value="1"/>
</dbReference>
<dbReference type="EMBL" id="LSMT01000131">
    <property type="protein sequence ID" value="PFX26242.1"/>
    <property type="molecule type" value="Genomic_DNA"/>
</dbReference>
<dbReference type="CDD" id="cd22934">
    <property type="entry name" value="HFD_TADA1"/>
    <property type="match status" value="1"/>
</dbReference>
<dbReference type="AlphaFoldDB" id="A0A2B4SCI1"/>
<dbReference type="InterPro" id="IPR024738">
    <property type="entry name" value="Hfi1/Tada1"/>
</dbReference>
<gene>
    <name evidence="7" type="primary">Tada1</name>
    <name evidence="7" type="ORF">AWC38_SpisGene9102</name>
</gene>
<comment type="subcellular location">
    <subcellularLocation>
        <location evidence="1">Nucleus</location>
    </subcellularLocation>
</comment>
<evidence type="ECO:0000256" key="2">
    <source>
        <dbReference type="ARBA" id="ARBA00010314"/>
    </source>
</evidence>
<dbReference type="OrthoDB" id="10264870at2759"/>
<dbReference type="Proteomes" id="UP000225706">
    <property type="component" value="Unassembled WGS sequence"/>
</dbReference>
<keyword evidence="4" id="KW-0804">Transcription</keyword>
<dbReference type="GO" id="GO:0003713">
    <property type="term" value="F:transcription coactivator activity"/>
    <property type="evidence" value="ECO:0007669"/>
    <property type="project" value="TreeGrafter"/>
</dbReference>
<evidence type="ECO:0000256" key="1">
    <source>
        <dbReference type="ARBA" id="ARBA00004123"/>
    </source>
</evidence>
<evidence type="ECO:0000256" key="6">
    <source>
        <dbReference type="SAM" id="Coils"/>
    </source>
</evidence>
<dbReference type="PANTHER" id="PTHR21277">
    <property type="entry name" value="TRANSCRIPTIONAL ADAPTER 1"/>
    <property type="match status" value="1"/>
</dbReference>
<name>A0A2B4SCI1_STYPI</name>
<proteinExistence type="inferred from homology"/>
<comment type="similarity">
    <text evidence="2">Belongs to the TADA1 family.</text>
</comment>
<evidence type="ECO:0000256" key="4">
    <source>
        <dbReference type="ARBA" id="ARBA00023163"/>
    </source>
</evidence>
<evidence type="ECO:0000256" key="5">
    <source>
        <dbReference type="ARBA" id="ARBA00023242"/>
    </source>
</evidence>
<keyword evidence="5" id="KW-0539">Nucleus</keyword>
<evidence type="ECO:0000313" key="7">
    <source>
        <dbReference type="EMBL" id="PFX26242.1"/>
    </source>
</evidence>
<reference evidence="8" key="1">
    <citation type="journal article" date="2017" name="bioRxiv">
        <title>Comparative analysis of the genomes of Stylophora pistillata and Acropora digitifera provides evidence for extensive differences between species of corals.</title>
        <authorList>
            <person name="Voolstra C.R."/>
            <person name="Li Y."/>
            <person name="Liew Y.J."/>
            <person name="Baumgarten S."/>
            <person name="Zoccola D."/>
            <person name="Flot J.-F."/>
            <person name="Tambutte S."/>
            <person name="Allemand D."/>
            <person name="Aranda M."/>
        </authorList>
    </citation>
    <scope>NUCLEOTIDE SEQUENCE [LARGE SCALE GENOMIC DNA]</scope>
</reference>
<dbReference type="GO" id="GO:0006357">
    <property type="term" value="P:regulation of transcription by RNA polymerase II"/>
    <property type="evidence" value="ECO:0007669"/>
    <property type="project" value="TreeGrafter"/>
</dbReference>
<evidence type="ECO:0000256" key="3">
    <source>
        <dbReference type="ARBA" id="ARBA00023015"/>
    </source>
</evidence>
<accession>A0A2B4SCI1</accession>
<organism evidence="7 8">
    <name type="scientific">Stylophora pistillata</name>
    <name type="common">Smooth cauliflower coral</name>
    <dbReference type="NCBI Taxonomy" id="50429"/>
    <lineage>
        <taxon>Eukaryota</taxon>
        <taxon>Metazoa</taxon>
        <taxon>Cnidaria</taxon>
        <taxon>Anthozoa</taxon>
        <taxon>Hexacorallia</taxon>
        <taxon>Scleractinia</taxon>
        <taxon>Astrocoeniina</taxon>
        <taxon>Pocilloporidae</taxon>
        <taxon>Stylophora</taxon>
    </lineage>
</organism>
<dbReference type="STRING" id="50429.A0A2B4SCI1"/>